<feature type="region of interest" description="Disordered" evidence="1">
    <location>
        <begin position="179"/>
        <end position="207"/>
    </location>
</feature>
<evidence type="ECO:0000256" key="1">
    <source>
        <dbReference type="SAM" id="MobiDB-lite"/>
    </source>
</evidence>
<evidence type="ECO:0000313" key="3">
    <source>
        <dbReference type="Proteomes" id="UP000008698"/>
    </source>
</evidence>
<feature type="compositionally biased region" description="Basic and acidic residues" evidence="1">
    <location>
        <begin position="197"/>
        <end position="207"/>
    </location>
</feature>
<feature type="compositionally biased region" description="Polar residues" evidence="1">
    <location>
        <begin position="70"/>
        <end position="82"/>
    </location>
</feature>
<dbReference type="GeneID" id="9533989"/>
<dbReference type="KEGG" id="val:VDBG_02483"/>
<proteinExistence type="predicted"/>
<dbReference type="HOGENOM" id="CLU_1200610_0_0_1"/>
<name>C9SB14_VERA1</name>
<feature type="region of interest" description="Disordered" evidence="1">
    <location>
        <begin position="1"/>
        <end position="43"/>
    </location>
</feature>
<feature type="compositionally biased region" description="Basic and acidic residues" evidence="1">
    <location>
        <begin position="90"/>
        <end position="112"/>
    </location>
</feature>
<feature type="compositionally biased region" description="Polar residues" evidence="1">
    <location>
        <begin position="1"/>
        <end position="15"/>
    </location>
</feature>
<dbReference type="RefSeq" id="XP_003008295.1">
    <property type="nucleotide sequence ID" value="XM_003008249.1"/>
</dbReference>
<feature type="region of interest" description="Disordered" evidence="1">
    <location>
        <begin position="60"/>
        <end position="128"/>
    </location>
</feature>
<feature type="compositionally biased region" description="Basic residues" evidence="1">
    <location>
        <begin position="34"/>
        <end position="43"/>
    </location>
</feature>
<dbReference type="EMBL" id="DS985215">
    <property type="protein sequence ID" value="EEY16374.1"/>
    <property type="molecule type" value="Genomic_DNA"/>
</dbReference>
<feature type="compositionally biased region" description="Basic and acidic residues" evidence="1">
    <location>
        <begin position="20"/>
        <end position="32"/>
    </location>
</feature>
<gene>
    <name evidence="2" type="ORF">VDBG_02483</name>
</gene>
<protein>
    <submittedName>
        <fullName evidence="2">Predicted protein</fullName>
    </submittedName>
</protein>
<organism evidence="3">
    <name type="scientific">Verticillium alfalfae (strain VaMs.102 / ATCC MYA-4576 / FGSC 10136)</name>
    <name type="common">Verticillium wilt of alfalfa</name>
    <name type="synonym">Verticillium albo-atrum</name>
    <dbReference type="NCBI Taxonomy" id="526221"/>
    <lineage>
        <taxon>Eukaryota</taxon>
        <taxon>Fungi</taxon>
        <taxon>Dikarya</taxon>
        <taxon>Ascomycota</taxon>
        <taxon>Pezizomycotina</taxon>
        <taxon>Sordariomycetes</taxon>
        <taxon>Hypocreomycetidae</taxon>
        <taxon>Glomerellales</taxon>
        <taxon>Plectosphaerellaceae</taxon>
        <taxon>Verticillium</taxon>
    </lineage>
</organism>
<evidence type="ECO:0000313" key="2">
    <source>
        <dbReference type="EMBL" id="EEY16374.1"/>
    </source>
</evidence>
<dbReference type="Proteomes" id="UP000008698">
    <property type="component" value="Unassembled WGS sequence"/>
</dbReference>
<dbReference type="eggNOG" id="ENOG502R9U4">
    <property type="taxonomic scope" value="Eukaryota"/>
</dbReference>
<keyword evidence="3" id="KW-1185">Reference proteome</keyword>
<accession>C9SB14</accession>
<dbReference type="AlphaFoldDB" id="C9SB14"/>
<reference evidence="3" key="1">
    <citation type="journal article" date="2011" name="PLoS Pathog.">
        <title>Comparative genomics yields insights into niche adaptation of plant vascular wilt pathogens.</title>
        <authorList>
            <person name="Klosterman S.J."/>
            <person name="Subbarao K.V."/>
            <person name="Kang S."/>
            <person name="Veronese P."/>
            <person name="Gold S.E."/>
            <person name="Thomma B.P.H.J."/>
            <person name="Chen Z."/>
            <person name="Henrissat B."/>
            <person name="Lee Y.-H."/>
            <person name="Park J."/>
            <person name="Garcia-Pedrajas M.D."/>
            <person name="Barbara D.J."/>
            <person name="Anchieta A."/>
            <person name="de Jonge R."/>
            <person name="Santhanam P."/>
            <person name="Maruthachalam K."/>
            <person name="Atallah Z."/>
            <person name="Amyotte S.G."/>
            <person name="Paz Z."/>
            <person name="Inderbitzin P."/>
            <person name="Hayes R.J."/>
            <person name="Heiman D.I."/>
            <person name="Young S."/>
            <person name="Zeng Q."/>
            <person name="Engels R."/>
            <person name="Galagan J."/>
            <person name="Cuomo C.A."/>
            <person name="Dobinson K.F."/>
            <person name="Ma L.-J."/>
        </authorList>
    </citation>
    <scope>NUCLEOTIDE SEQUENCE [LARGE SCALE GENOMIC DNA]</scope>
    <source>
        <strain evidence="3">VaMs.102 / ATCC MYA-4576 / FGSC 10136</strain>
    </source>
</reference>
<sequence length="231" mass="25842">MRNLTPGWNNPSASPAATRRLPDGRQHRECTRLSKTKGRHTRARRALIKSLRHIALVGSQEGPCRRHCQSPHTAKDSSTTMGTGQGSRLYDTESDPRKPDGWRPESGRERNHYLPSSAAGRRHDHATPHLRGLGGLEELRGWGSPAKHIQAQSSNIGDGHGSCRRALEVPLPPQHLKARKPGRTAFHGQRLGPAKGGEVEQSRPNRPWRVMERDGAVNWSIYRSLTMRREE</sequence>